<sequence length="143" mass="15288">MTGQSSPTPMALRRFLAHAIRSWAAMAALLLVVAPVVSRWVESLPQQMVMEAMCETGHQLATKPATLALGSREGQIQLGKHALPHDAACEHCLLAALLLTPHDWTWRRAAPTHASAGSDVCASNVPRFASSTAHRPRGPPMAA</sequence>
<evidence type="ECO:0000313" key="1">
    <source>
        <dbReference type="EMBL" id="CAP49753.1"/>
    </source>
</evidence>
<dbReference type="Proteomes" id="UP000001188">
    <property type="component" value="Chromosome"/>
</dbReference>
<dbReference type="AlphaFoldDB" id="B0RMR8"/>
<evidence type="ECO:0008006" key="3">
    <source>
        <dbReference type="Google" id="ProtNLM"/>
    </source>
</evidence>
<name>B0RMR8_XANCB</name>
<dbReference type="KEGG" id="xca:xcc-b100_0422"/>
<reference evidence="1 2" key="1">
    <citation type="journal article" date="2008" name="J. Biotechnol.">
        <title>The genome of Xanthomonas campestris pv. campestris B100 and its use for the reconstruction of metabolic pathways involved in xanthan biosynthesis.</title>
        <authorList>
            <person name="Vorholter F.J."/>
            <person name="Schneiker S."/>
            <person name="Goesmann A."/>
            <person name="Krause L."/>
            <person name="Bekel T."/>
            <person name="Kaiser O."/>
            <person name="Linke B."/>
            <person name="Patschkowski T."/>
            <person name="Ruckert C."/>
            <person name="Schmid J."/>
            <person name="Sidhu V.K."/>
            <person name="Sieber V."/>
            <person name="Tauch A."/>
            <person name="Watt S.A."/>
            <person name="Weisshaar B."/>
            <person name="Becker A."/>
            <person name="Niehaus K."/>
            <person name="Puhler A."/>
        </authorList>
    </citation>
    <scope>NUCLEOTIDE SEQUENCE [LARGE SCALE GENOMIC DNA]</scope>
    <source>
        <strain evidence="1 2">B100</strain>
    </source>
</reference>
<accession>B0RMR8</accession>
<organism evidence="1 2">
    <name type="scientific">Xanthomonas campestris pv. campestris (strain B100)</name>
    <dbReference type="NCBI Taxonomy" id="509169"/>
    <lineage>
        <taxon>Bacteria</taxon>
        <taxon>Pseudomonadati</taxon>
        <taxon>Pseudomonadota</taxon>
        <taxon>Gammaproteobacteria</taxon>
        <taxon>Lysobacterales</taxon>
        <taxon>Lysobacteraceae</taxon>
        <taxon>Xanthomonas</taxon>
    </lineage>
</organism>
<gene>
    <name evidence="1" type="ORF">XCCB100_0422</name>
</gene>
<dbReference type="HOGENOM" id="CLU_2072210_0_0_6"/>
<evidence type="ECO:0000313" key="2">
    <source>
        <dbReference type="Proteomes" id="UP000001188"/>
    </source>
</evidence>
<proteinExistence type="predicted"/>
<dbReference type="EMBL" id="AM920689">
    <property type="protein sequence ID" value="CAP49753.1"/>
    <property type="molecule type" value="Genomic_DNA"/>
</dbReference>
<protein>
    <recommendedName>
        <fullName evidence="3">DUF2946 domain-containing protein</fullName>
    </recommendedName>
</protein>